<evidence type="ECO:0000313" key="1">
    <source>
        <dbReference type="EMBL" id="EAL86749.1"/>
    </source>
</evidence>
<dbReference type="OMA" id="HWWAVRW"/>
<name>Q4WH42_ASPFU</name>
<comment type="caution">
    <text evidence="1">The sequence shown here is derived from an EMBL/GenBank/DDBJ whole genome shotgun (WGS) entry which is preliminary data.</text>
</comment>
<dbReference type="STRING" id="330879.Q4WH42"/>
<dbReference type="Proteomes" id="UP000002530">
    <property type="component" value="Unassembled WGS sequence"/>
</dbReference>
<dbReference type="EMBL" id="AAHF01000009">
    <property type="protein sequence ID" value="EAL86749.1"/>
    <property type="molecule type" value="Genomic_DNA"/>
</dbReference>
<dbReference type="AlphaFoldDB" id="Q4WH42"/>
<organism evidence="1 2">
    <name type="scientific">Aspergillus fumigatus (strain ATCC MYA-4609 / CBS 101355 / FGSC A1100 / Af293)</name>
    <name type="common">Neosartorya fumigata</name>
    <dbReference type="NCBI Taxonomy" id="330879"/>
    <lineage>
        <taxon>Eukaryota</taxon>
        <taxon>Fungi</taxon>
        <taxon>Dikarya</taxon>
        <taxon>Ascomycota</taxon>
        <taxon>Pezizomycotina</taxon>
        <taxon>Eurotiomycetes</taxon>
        <taxon>Eurotiomycetidae</taxon>
        <taxon>Eurotiales</taxon>
        <taxon>Aspergillaceae</taxon>
        <taxon>Aspergillus</taxon>
        <taxon>Aspergillus subgen. Fumigati</taxon>
    </lineage>
</organism>
<sequence>MTDSPVQPDLVPVCPCEVSVRDCLDTLAELNKVENANESTARDICHLQLLGARLHWWAVRWDTLGANRTASVAPDAQIQCSLGIISDLVNYLTPSYEDKYDETGAIMERQEMALSAEAVQERFTRLRHQIRELEGFLPSDSALKGAVIFNHALSASFEKLIALSRQEGIDDFTMSLARLKVASLCHVSEVVDYWGEASGKLDANPEYLRDNESRRSYFANYNKGLVLVSSKYVPSSHITHERTLKRLFWQLKISEDIKELRILPCLGYFYKYHPSLVYDHIRHKLIYSIHGKDAVSLRDMLRSKNINDF</sequence>
<dbReference type="InParanoid" id="Q4WH42"/>
<dbReference type="GeneID" id="3506574"/>
<dbReference type="HOGENOM" id="CLU_078258_0_0_1"/>
<dbReference type="VEuPathDB" id="FungiDB:Afu7g08280"/>
<evidence type="ECO:0000313" key="2">
    <source>
        <dbReference type="Proteomes" id="UP000002530"/>
    </source>
</evidence>
<protein>
    <submittedName>
        <fullName evidence="1">Uncharacterized protein</fullName>
    </submittedName>
</protein>
<accession>Q4WH42</accession>
<keyword evidence="2" id="KW-1185">Reference proteome</keyword>
<proteinExistence type="predicted"/>
<dbReference type="RefSeq" id="XP_748787.1">
    <property type="nucleotide sequence ID" value="XM_743694.1"/>
</dbReference>
<dbReference type="KEGG" id="afm:AFUA_7G08280"/>
<dbReference type="OrthoDB" id="4227237at2759"/>
<gene>
    <name evidence="1" type="ORF">AFUA_7G08280</name>
</gene>
<reference evidence="1 2" key="1">
    <citation type="journal article" date="2005" name="Nature">
        <title>Genomic sequence of the pathogenic and allergenic filamentous fungus Aspergillus fumigatus.</title>
        <authorList>
            <person name="Nierman W.C."/>
            <person name="Pain A."/>
            <person name="Anderson M.J."/>
            <person name="Wortman J.R."/>
            <person name="Kim H.S."/>
            <person name="Arroyo J."/>
            <person name="Berriman M."/>
            <person name="Abe K."/>
            <person name="Archer D.B."/>
            <person name="Bermejo C."/>
            <person name="Bennett J."/>
            <person name="Bowyer P."/>
            <person name="Chen D."/>
            <person name="Collins M."/>
            <person name="Coulsen R."/>
            <person name="Davies R."/>
            <person name="Dyer P.S."/>
            <person name="Farman M."/>
            <person name="Fedorova N."/>
            <person name="Fedorova N."/>
            <person name="Feldblyum T.V."/>
            <person name="Fischer R."/>
            <person name="Fosker N."/>
            <person name="Fraser A."/>
            <person name="Garcia J.L."/>
            <person name="Garcia M.J."/>
            <person name="Goble A."/>
            <person name="Goldman G.H."/>
            <person name="Gomi K."/>
            <person name="Griffith-Jones S."/>
            <person name="Gwilliam R."/>
            <person name="Haas B."/>
            <person name="Haas H."/>
            <person name="Harris D."/>
            <person name="Horiuchi H."/>
            <person name="Huang J."/>
            <person name="Humphray S."/>
            <person name="Jimenez J."/>
            <person name="Keller N."/>
            <person name="Khouri H."/>
            <person name="Kitamoto K."/>
            <person name="Kobayashi T."/>
            <person name="Konzack S."/>
            <person name="Kulkarni R."/>
            <person name="Kumagai T."/>
            <person name="Lafon A."/>
            <person name="Latge J.P."/>
            <person name="Li W."/>
            <person name="Lord A."/>
            <person name="Lu C."/>
            <person name="Majoros W.H."/>
            <person name="May G.S."/>
            <person name="Miller B.L."/>
            <person name="Mohamoud Y."/>
            <person name="Molina M."/>
            <person name="Monod M."/>
            <person name="Mouyna I."/>
            <person name="Mulligan S."/>
            <person name="Murphy L."/>
            <person name="O'Neil S."/>
            <person name="Paulsen I."/>
            <person name="Penalva M.A."/>
            <person name="Pertea M."/>
            <person name="Price C."/>
            <person name="Pritchard B.L."/>
            <person name="Quail M.A."/>
            <person name="Rabbinowitsch E."/>
            <person name="Rawlins N."/>
            <person name="Rajandream M.A."/>
            <person name="Reichard U."/>
            <person name="Renauld H."/>
            <person name="Robson G.D."/>
            <person name="Rodriguez de Cordoba S."/>
            <person name="Rodriguez-Pena J.M."/>
            <person name="Ronning C.M."/>
            <person name="Rutter S."/>
            <person name="Salzberg S.L."/>
            <person name="Sanchez M."/>
            <person name="Sanchez-Ferrero J.C."/>
            <person name="Saunders D."/>
            <person name="Seeger K."/>
            <person name="Squares R."/>
            <person name="Squares S."/>
            <person name="Takeuchi M."/>
            <person name="Tekaia F."/>
            <person name="Turner G."/>
            <person name="Vazquez de Aldana C.R."/>
            <person name="Weidman J."/>
            <person name="White O."/>
            <person name="Woodward J."/>
            <person name="Yu J.H."/>
            <person name="Fraser C."/>
            <person name="Galagan J.E."/>
            <person name="Asai K."/>
            <person name="Machida M."/>
            <person name="Hall N."/>
            <person name="Barrell B."/>
            <person name="Denning D.W."/>
        </authorList>
    </citation>
    <scope>NUCLEOTIDE SEQUENCE [LARGE SCALE GENOMIC DNA]</scope>
    <source>
        <strain evidence="1 2">Af293</strain>
    </source>
</reference>